<dbReference type="Pfam" id="PF20282">
    <property type="entry name" value="CTD6"/>
    <property type="match status" value="1"/>
</dbReference>
<feature type="domain" description="ABC-three component systems C-terminal" evidence="1">
    <location>
        <begin position="227"/>
        <end position="355"/>
    </location>
</feature>
<keyword evidence="3" id="KW-1185">Reference proteome</keyword>
<dbReference type="Proteomes" id="UP001495910">
    <property type="component" value="Unassembled WGS sequence"/>
</dbReference>
<name>A0ABU9PTA1_9BURK</name>
<protein>
    <submittedName>
        <fullName evidence="2">ABC-three component system protein</fullName>
    </submittedName>
</protein>
<organism evidence="2 3">
    <name type="scientific">Collimonas rhizosphaerae</name>
    <dbReference type="NCBI Taxonomy" id="3126357"/>
    <lineage>
        <taxon>Bacteria</taxon>
        <taxon>Pseudomonadati</taxon>
        <taxon>Pseudomonadota</taxon>
        <taxon>Betaproteobacteria</taxon>
        <taxon>Burkholderiales</taxon>
        <taxon>Oxalobacteraceae</taxon>
        <taxon>Collimonas</taxon>
    </lineage>
</organism>
<accession>A0ABU9PTA1</accession>
<comment type="caution">
    <text evidence="2">The sequence shown here is derived from an EMBL/GenBank/DDBJ whole genome shotgun (WGS) entry which is preliminary data.</text>
</comment>
<dbReference type="RefSeq" id="WP_342828858.1">
    <property type="nucleotide sequence ID" value="NZ_JBANDC010000004.1"/>
</dbReference>
<dbReference type="InterPro" id="IPR046914">
    <property type="entry name" value="ABC-3C_CTD6"/>
</dbReference>
<dbReference type="EMBL" id="JBANDC010000004">
    <property type="protein sequence ID" value="MEM4987239.1"/>
    <property type="molecule type" value="Genomic_DNA"/>
</dbReference>
<evidence type="ECO:0000259" key="1">
    <source>
        <dbReference type="Pfam" id="PF20282"/>
    </source>
</evidence>
<evidence type="ECO:0000313" key="2">
    <source>
        <dbReference type="EMBL" id="MEM4987239.1"/>
    </source>
</evidence>
<reference evidence="2 3" key="1">
    <citation type="submission" date="2024-02" db="EMBL/GenBank/DDBJ databases">
        <title>Draft genome sequence of Collimonas sp. strain H4R21, an effective mineral-weathering bacterial strain isolated from the beech rhizosphere.</title>
        <authorList>
            <person name="Morin E."/>
            <person name="Uroz S."/>
            <person name="Leveau J.H.J."/>
            <person name="Kumar R."/>
            <person name="Rey M.W."/>
            <person name="Pham J."/>
        </authorList>
    </citation>
    <scope>NUCLEOTIDE SEQUENCE [LARGE SCALE GENOMIC DNA]</scope>
    <source>
        <strain evidence="2 3">H4R21</strain>
    </source>
</reference>
<sequence>MPNQPKQSSRKRKNRFVAKRGALPPSAQVLHFSPDQWEQFIEAACVLRQLDGGAKYAFVKKLGGAGDGGRDIEARLIATLEADRWDLFQAKHYAAGLTPSDVFPELAKFFKHLLAGTYPQPRFYYLCAPKGVGNDLHDLMANPALLKQRFVDDWKAEKTGFKGRADELTEDLLAMIQSFNFGLIRECQLRDLLQWHELNRRAHFELFGIESERGDDPGAPSLPSIDEQIYVEELIRVYSEHNGLAMSLDDVMKTAPFDESLQDHRALFYCAEGLRMFSRDLYGEEEFNELLNMVLVGVRPSINSLKHKSGLDRLEAGIAGVSTLRVDDSVLAPRLRPGDLPGSCHHLVNLKKLKWVK</sequence>
<evidence type="ECO:0000313" key="3">
    <source>
        <dbReference type="Proteomes" id="UP001495910"/>
    </source>
</evidence>
<gene>
    <name evidence="2" type="ORF">V8G57_07530</name>
</gene>
<proteinExistence type="predicted"/>